<dbReference type="EMBL" id="JAPJDZ010000274">
    <property type="protein sequence ID" value="MDP5138736.1"/>
    <property type="molecule type" value="Genomic_DNA"/>
</dbReference>
<protein>
    <submittedName>
        <fullName evidence="1">Uncharacterized protein</fullName>
    </submittedName>
</protein>
<accession>A0ABT9I703</accession>
<feature type="non-terminal residue" evidence="1">
    <location>
        <position position="1"/>
    </location>
</feature>
<gene>
    <name evidence="1" type="ORF">ORJ04_22580</name>
</gene>
<sequence length="39" mass="4272">LGWKPENRQRVVSTALKAYALLASSADKGAVRDLSKLEE</sequence>
<organism evidence="1 2">
    <name type="scientific">Rheinheimera baltica</name>
    <dbReference type="NCBI Taxonomy" id="67576"/>
    <lineage>
        <taxon>Bacteria</taxon>
        <taxon>Pseudomonadati</taxon>
        <taxon>Pseudomonadota</taxon>
        <taxon>Gammaproteobacteria</taxon>
        <taxon>Chromatiales</taxon>
        <taxon>Chromatiaceae</taxon>
        <taxon>Rheinheimera</taxon>
    </lineage>
</organism>
<evidence type="ECO:0000313" key="1">
    <source>
        <dbReference type="EMBL" id="MDP5138736.1"/>
    </source>
</evidence>
<dbReference type="Proteomes" id="UP001231109">
    <property type="component" value="Unassembled WGS sequence"/>
</dbReference>
<keyword evidence="2" id="KW-1185">Reference proteome</keyword>
<reference evidence="1 2" key="1">
    <citation type="submission" date="2022-11" db="EMBL/GenBank/DDBJ databases">
        <title>Viruses from the air-sea interface of a natural surface slick.</title>
        <authorList>
            <person name="Rahlff J."/>
            <person name="Holmfeldt K."/>
        </authorList>
    </citation>
    <scope>NUCLEOTIDE SEQUENCE [LARGE SCALE GENOMIC DNA]</scope>
    <source>
        <strain evidence="1 2">SMS4</strain>
    </source>
</reference>
<comment type="caution">
    <text evidence="1">The sequence shown here is derived from an EMBL/GenBank/DDBJ whole genome shotgun (WGS) entry which is preliminary data.</text>
</comment>
<proteinExistence type="predicted"/>
<name>A0ABT9I703_9GAMM</name>
<evidence type="ECO:0000313" key="2">
    <source>
        <dbReference type="Proteomes" id="UP001231109"/>
    </source>
</evidence>